<gene>
    <name evidence="2" type="ORF">J4E00_09285</name>
</gene>
<organism evidence="2 3">
    <name type="scientific">Hymenobacter negativus</name>
    <dbReference type="NCBI Taxonomy" id="2795026"/>
    <lineage>
        <taxon>Bacteria</taxon>
        <taxon>Pseudomonadati</taxon>
        <taxon>Bacteroidota</taxon>
        <taxon>Cytophagia</taxon>
        <taxon>Cytophagales</taxon>
        <taxon>Hymenobacteraceae</taxon>
        <taxon>Hymenobacter</taxon>
    </lineage>
</organism>
<dbReference type="Proteomes" id="UP000664369">
    <property type="component" value="Unassembled WGS sequence"/>
</dbReference>
<reference evidence="2 3" key="1">
    <citation type="submission" date="2021-03" db="EMBL/GenBank/DDBJ databases">
        <authorList>
            <person name="Kim M.K."/>
        </authorList>
    </citation>
    <scope>NUCLEOTIDE SEQUENCE [LARGE SCALE GENOMIC DNA]</scope>
    <source>
        <strain evidence="2 3">BT442</strain>
    </source>
</reference>
<proteinExistence type="predicted"/>
<sequence>MMAIPTFRTSAVRQVLRRIYPHKAMQYARQHLRGLALGPVTLADAAELLESFAYSLIPREAHGVIRFLLGLNMELCQAGPVEKPRPASRLRIANRPRPGKPMKRKPLKA</sequence>
<comment type="caution">
    <text evidence="2">The sequence shown here is derived from an EMBL/GenBank/DDBJ whole genome shotgun (WGS) entry which is preliminary data.</text>
</comment>
<feature type="compositionally biased region" description="Basic residues" evidence="1">
    <location>
        <begin position="86"/>
        <end position="109"/>
    </location>
</feature>
<evidence type="ECO:0000313" key="3">
    <source>
        <dbReference type="Proteomes" id="UP000664369"/>
    </source>
</evidence>
<protein>
    <recommendedName>
        <fullName evidence="4">DUF4248 domain-containing protein</fullName>
    </recommendedName>
</protein>
<accession>A0ABS3QDC4</accession>
<keyword evidence="3" id="KW-1185">Reference proteome</keyword>
<feature type="region of interest" description="Disordered" evidence="1">
    <location>
        <begin position="82"/>
        <end position="109"/>
    </location>
</feature>
<evidence type="ECO:0008006" key="4">
    <source>
        <dbReference type="Google" id="ProtNLM"/>
    </source>
</evidence>
<evidence type="ECO:0000256" key="1">
    <source>
        <dbReference type="SAM" id="MobiDB-lite"/>
    </source>
</evidence>
<dbReference type="EMBL" id="JAGETZ010000003">
    <property type="protein sequence ID" value="MBO2009242.1"/>
    <property type="molecule type" value="Genomic_DNA"/>
</dbReference>
<dbReference type="RefSeq" id="WP_208174863.1">
    <property type="nucleotide sequence ID" value="NZ_JAGETZ010000003.1"/>
</dbReference>
<evidence type="ECO:0000313" key="2">
    <source>
        <dbReference type="EMBL" id="MBO2009242.1"/>
    </source>
</evidence>
<name>A0ABS3QDC4_9BACT</name>